<reference evidence="2" key="1">
    <citation type="submission" date="2024-07" db="EMBL/GenBank/DDBJ databases">
        <authorList>
            <person name="Yu S.T."/>
        </authorList>
    </citation>
    <scope>NUCLEOTIDE SEQUENCE</scope>
    <source>
        <strain evidence="2">R21</strain>
    </source>
</reference>
<gene>
    <name evidence="2" type="ORF">AB5J56_24805</name>
</gene>
<dbReference type="EMBL" id="CP163435">
    <property type="protein sequence ID" value="XDQ31649.1"/>
    <property type="molecule type" value="Genomic_DNA"/>
</dbReference>
<dbReference type="InterPro" id="IPR007278">
    <property type="entry name" value="DUF397"/>
</dbReference>
<accession>A0AB39PMM7</accession>
<feature type="domain" description="DUF397" evidence="1">
    <location>
        <begin position="3"/>
        <end position="56"/>
    </location>
</feature>
<protein>
    <submittedName>
        <fullName evidence="2">DUF397 domain-containing protein</fullName>
    </submittedName>
</protein>
<sequence>MSVQWQKSSFSGAGGENCVELAHTTTPHLLLRESEAPNDALTLAPGGLLALIRSLKASSLMQERE</sequence>
<dbReference type="AlphaFoldDB" id="A0AB39PMM7"/>
<evidence type="ECO:0000313" key="2">
    <source>
        <dbReference type="EMBL" id="XDQ31649.1"/>
    </source>
</evidence>
<organism evidence="2">
    <name type="scientific">Streptomyces sp. R21</name>
    <dbReference type="NCBI Taxonomy" id="3238627"/>
    <lineage>
        <taxon>Bacteria</taxon>
        <taxon>Bacillati</taxon>
        <taxon>Actinomycetota</taxon>
        <taxon>Actinomycetes</taxon>
        <taxon>Kitasatosporales</taxon>
        <taxon>Streptomycetaceae</taxon>
        <taxon>Streptomyces</taxon>
    </lineage>
</organism>
<proteinExistence type="predicted"/>
<name>A0AB39PMM7_9ACTN</name>
<dbReference type="Pfam" id="PF04149">
    <property type="entry name" value="DUF397"/>
    <property type="match status" value="1"/>
</dbReference>
<dbReference type="RefSeq" id="WP_369242749.1">
    <property type="nucleotide sequence ID" value="NZ_CP163435.1"/>
</dbReference>
<evidence type="ECO:0000259" key="1">
    <source>
        <dbReference type="Pfam" id="PF04149"/>
    </source>
</evidence>